<evidence type="ECO:0000256" key="6">
    <source>
        <dbReference type="ARBA" id="ARBA00023136"/>
    </source>
</evidence>
<keyword evidence="3" id="KW-1003">Cell membrane</keyword>
<dbReference type="PANTHER" id="PTHR30558:SF3">
    <property type="entry name" value="BIOPOLYMER TRANSPORT PROTEIN EXBD-RELATED"/>
    <property type="match status" value="1"/>
</dbReference>
<comment type="caution">
    <text evidence="8">The sequence shown here is derived from an EMBL/GenBank/DDBJ whole genome shotgun (WGS) entry which is preliminary data.</text>
</comment>
<keyword evidence="7" id="KW-0813">Transport</keyword>
<keyword evidence="5" id="KW-1133">Transmembrane helix</keyword>
<comment type="similarity">
    <text evidence="2 7">Belongs to the ExbD/TolR family.</text>
</comment>
<sequence length="177" mass="20483">MSRIKRKRVGFRIDMTPMVDVAFLLLTFFMLTTKFRPPEVVQVDLPSSHSNMKLPESEVLTVTVAGDNSFYMGVSSQPARERLFDSVIRQKLLNGGMSQAAVADSLKKFRLTDSFRIERDELTRYIMMSRFADQRMRPVIKADNNADYESVNYVIKVFKKMNLLNFNLVTVLEKEVR</sequence>
<dbReference type="GO" id="GO:0005886">
    <property type="term" value="C:plasma membrane"/>
    <property type="evidence" value="ECO:0007669"/>
    <property type="project" value="UniProtKB-SubCell"/>
</dbReference>
<evidence type="ECO:0000256" key="2">
    <source>
        <dbReference type="ARBA" id="ARBA00005811"/>
    </source>
</evidence>
<dbReference type="InterPro" id="IPR003400">
    <property type="entry name" value="ExbD"/>
</dbReference>
<evidence type="ECO:0000256" key="3">
    <source>
        <dbReference type="ARBA" id="ARBA00022475"/>
    </source>
</evidence>
<gene>
    <name evidence="8" type="ORF">ENL07_10655</name>
</gene>
<protein>
    <submittedName>
        <fullName evidence="8">Biopolymer transporter ExbD</fullName>
    </submittedName>
</protein>
<keyword evidence="4 7" id="KW-0812">Transmembrane</keyword>
<dbReference type="GO" id="GO:0015031">
    <property type="term" value="P:protein transport"/>
    <property type="evidence" value="ECO:0007669"/>
    <property type="project" value="UniProtKB-KW"/>
</dbReference>
<dbReference type="Pfam" id="PF02472">
    <property type="entry name" value="ExbD"/>
    <property type="match status" value="1"/>
</dbReference>
<proteinExistence type="inferred from homology"/>
<dbReference type="Proteomes" id="UP000886058">
    <property type="component" value="Unassembled WGS sequence"/>
</dbReference>
<evidence type="ECO:0000313" key="8">
    <source>
        <dbReference type="EMBL" id="HHE33051.1"/>
    </source>
</evidence>
<dbReference type="PANTHER" id="PTHR30558">
    <property type="entry name" value="EXBD MEMBRANE COMPONENT OF PMF-DRIVEN MACROMOLECULE IMPORT SYSTEM"/>
    <property type="match status" value="1"/>
</dbReference>
<dbReference type="GO" id="GO:0022857">
    <property type="term" value="F:transmembrane transporter activity"/>
    <property type="evidence" value="ECO:0007669"/>
    <property type="project" value="InterPro"/>
</dbReference>
<evidence type="ECO:0000256" key="7">
    <source>
        <dbReference type="RuleBase" id="RU003879"/>
    </source>
</evidence>
<comment type="subcellular location">
    <subcellularLocation>
        <location evidence="1">Cell membrane</location>
        <topology evidence="1">Single-pass membrane protein</topology>
    </subcellularLocation>
    <subcellularLocation>
        <location evidence="7">Cell membrane</location>
        <topology evidence="7">Single-pass type II membrane protein</topology>
    </subcellularLocation>
</comment>
<evidence type="ECO:0000256" key="4">
    <source>
        <dbReference type="ARBA" id="ARBA00022692"/>
    </source>
</evidence>
<dbReference type="AlphaFoldDB" id="A0A7C5DHV2"/>
<keyword evidence="6" id="KW-0472">Membrane</keyword>
<accession>A0A7C5DHV2</accession>
<reference evidence="8" key="1">
    <citation type="journal article" date="2020" name="mSystems">
        <title>Genome- and Community-Level Interaction Insights into Carbon Utilization and Element Cycling Functions of Hydrothermarchaeota in Hydrothermal Sediment.</title>
        <authorList>
            <person name="Zhou Z."/>
            <person name="Liu Y."/>
            <person name="Xu W."/>
            <person name="Pan J."/>
            <person name="Luo Z.H."/>
            <person name="Li M."/>
        </authorList>
    </citation>
    <scope>NUCLEOTIDE SEQUENCE [LARGE SCALE GENOMIC DNA]</scope>
    <source>
        <strain evidence="8">HyVt-633</strain>
    </source>
</reference>
<name>A0A7C5DHV2_9CHLB</name>
<keyword evidence="7" id="KW-0653">Protein transport</keyword>
<evidence type="ECO:0000256" key="1">
    <source>
        <dbReference type="ARBA" id="ARBA00004162"/>
    </source>
</evidence>
<dbReference type="EMBL" id="DRSQ01000231">
    <property type="protein sequence ID" value="HHE33051.1"/>
    <property type="molecule type" value="Genomic_DNA"/>
</dbReference>
<organism evidence="8">
    <name type="scientific">Chlorobaculum parvum</name>
    <dbReference type="NCBI Taxonomy" id="274539"/>
    <lineage>
        <taxon>Bacteria</taxon>
        <taxon>Pseudomonadati</taxon>
        <taxon>Chlorobiota</taxon>
        <taxon>Chlorobiia</taxon>
        <taxon>Chlorobiales</taxon>
        <taxon>Chlorobiaceae</taxon>
        <taxon>Chlorobaculum</taxon>
    </lineage>
</organism>
<evidence type="ECO:0000256" key="5">
    <source>
        <dbReference type="ARBA" id="ARBA00022989"/>
    </source>
</evidence>